<comment type="caution">
    <text evidence="2">The sequence shown here is derived from an EMBL/GenBank/DDBJ whole genome shotgun (WGS) entry which is preliminary data.</text>
</comment>
<protein>
    <submittedName>
        <fullName evidence="2">Uncharacterized protein</fullName>
    </submittedName>
</protein>
<accession>A0A1E2UJ03</accession>
<dbReference type="Proteomes" id="UP000094849">
    <property type="component" value="Unassembled WGS sequence"/>
</dbReference>
<feature type="compositionally biased region" description="Polar residues" evidence="1">
    <location>
        <begin position="204"/>
        <end position="216"/>
    </location>
</feature>
<feature type="compositionally biased region" description="Basic and acidic residues" evidence="1">
    <location>
        <begin position="236"/>
        <end position="260"/>
    </location>
</feature>
<evidence type="ECO:0000313" key="2">
    <source>
        <dbReference type="EMBL" id="ODB94477.1"/>
    </source>
</evidence>
<feature type="compositionally biased region" description="Basic and acidic residues" evidence="1">
    <location>
        <begin position="161"/>
        <end position="179"/>
    </location>
</feature>
<feature type="compositionally biased region" description="Pro residues" evidence="1">
    <location>
        <begin position="78"/>
        <end position="87"/>
    </location>
</feature>
<evidence type="ECO:0000313" key="3">
    <source>
        <dbReference type="Proteomes" id="UP000094849"/>
    </source>
</evidence>
<dbReference type="STRING" id="1818881.A3196_18300"/>
<feature type="region of interest" description="Disordered" evidence="1">
    <location>
        <begin position="72"/>
        <end position="260"/>
    </location>
</feature>
<sequence length="260" mass="28515">MNIENYDVYFSGALIKDSDPEKVKRKVGAMFKLEGERLERLFSGKPIPIKRGIDMDRAIKYRVAFRDAGGLVDIVPAGDPPPTPKPPPAERPEQGVPPQQAKPAKPTETLTLADGPMEPPPEPPHREIVAPDFSLSKDGFDLSDCTPEVTPQVIPDISDLDFSKEDSKLDQTEEPEPLHIDTSALDFDTSEHDLEEQRPPPTPNIDTGSLSLSPAKQGTLEDCQEEVEPAAIPNLDHLKIVEGAEQKPSGEKAKFKLSDD</sequence>
<proteinExistence type="predicted"/>
<gene>
    <name evidence="2" type="ORF">A3196_18300</name>
</gene>
<dbReference type="AlphaFoldDB" id="A0A1E2UJ03"/>
<organism evidence="2 3">
    <name type="scientific">Candidatus Thiodiazotropha endoloripes</name>
    <dbReference type="NCBI Taxonomy" id="1818881"/>
    <lineage>
        <taxon>Bacteria</taxon>
        <taxon>Pseudomonadati</taxon>
        <taxon>Pseudomonadota</taxon>
        <taxon>Gammaproteobacteria</taxon>
        <taxon>Chromatiales</taxon>
        <taxon>Sedimenticolaceae</taxon>
        <taxon>Candidatus Thiodiazotropha</taxon>
    </lineage>
</organism>
<reference evidence="2 3" key="1">
    <citation type="submission" date="2016-03" db="EMBL/GenBank/DDBJ databases">
        <title>Chemosynthetic sulphur-oxidizing symbionts of marine invertebrate animals are capable of nitrogen fixation.</title>
        <authorList>
            <person name="Petersen J.M."/>
            <person name="Kemper A."/>
            <person name="Gruber-Vodicka H."/>
            <person name="Cardini U."/>
            <person name="Geest Mvander."/>
            <person name="Kleiner M."/>
            <person name="Bulgheresi S."/>
            <person name="Fussmann M."/>
            <person name="Herbold C."/>
            <person name="Seah B.K.B."/>
            <person name="Antony C.Paul."/>
            <person name="Liu D."/>
            <person name="Belitz A."/>
            <person name="Weber M."/>
        </authorList>
    </citation>
    <scope>NUCLEOTIDE SEQUENCE [LARGE SCALE GENOMIC DNA]</scope>
    <source>
        <strain evidence="2">G_D</strain>
    </source>
</reference>
<dbReference type="OrthoDB" id="6402943at2"/>
<evidence type="ECO:0000256" key="1">
    <source>
        <dbReference type="SAM" id="MobiDB-lite"/>
    </source>
</evidence>
<name>A0A1E2UJ03_9GAMM</name>
<feature type="compositionally biased region" description="Basic and acidic residues" evidence="1">
    <location>
        <begin position="189"/>
        <end position="198"/>
    </location>
</feature>
<keyword evidence="3" id="KW-1185">Reference proteome</keyword>
<dbReference type="RefSeq" id="WP_069014906.1">
    <property type="nucleotide sequence ID" value="NZ_LVJW01000006.1"/>
</dbReference>
<dbReference type="EMBL" id="LVJZ01000004">
    <property type="protein sequence ID" value="ODB94477.1"/>
    <property type="molecule type" value="Genomic_DNA"/>
</dbReference>